<reference evidence="2" key="3">
    <citation type="submission" date="2023-07" db="EMBL/GenBank/DDBJ databases">
        <title>The extreme plant-growth-promoting properties of Pantoea phytobeneficialis PF55 revealed by functional and genomic analysis.</title>
        <authorList>
            <person name="Nascimento F.X."/>
            <person name="Marcio R.J."/>
        </authorList>
    </citation>
    <scope>NUCLEOTIDE SEQUENCE</scope>
    <source>
        <strain evidence="2">PF55</strain>
    </source>
</reference>
<keyword evidence="5" id="KW-1185">Reference proteome</keyword>
<dbReference type="AlphaFoldDB" id="A0AAP9KNE8"/>
<dbReference type="EMBL" id="CP024636">
    <property type="protein sequence ID" value="QGR05846.1"/>
    <property type="molecule type" value="Genomic_DNA"/>
</dbReference>
<proteinExistence type="predicted"/>
<evidence type="ECO:0000313" key="3">
    <source>
        <dbReference type="EMBL" id="QGR05846.1"/>
    </source>
</evidence>
<dbReference type="EMBL" id="JAUOOM010000010">
    <property type="protein sequence ID" value="MDO6407228.1"/>
    <property type="molecule type" value="Genomic_DNA"/>
</dbReference>
<accession>A0AAP9KNE8</accession>
<evidence type="ECO:0000259" key="1">
    <source>
        <dbReference type="Pfam" id="PF19192"/>
    </source>
</evidence>
<dbReference type="Proteomes" id="UP000424872">
    <property type="component" value="Chromosome"/>
</dbReference>
<dbReference type="InterPro" id="IPR043834">
    <property type="entry name" value="REC"/>
</dbReference>
<dbReference type="Proteomes" id="UP001171299">
    <property type="component" value="Unassembled WGS sequence"/>
</dbReference>
<evidence type="ECO:0000313" key="2">
    <source>
        <dbReference type="EMBL" id="MDO6407228.1"/>
    </source>
</evidence>
<dbReference type="Pfam" id="PF19192">
    <property type="entry name" value="Response_reg_2"/>
    <property type="match status" value="1"/>
</dbReference>
<evidence type="ECO:0000313" key="5">
    <source>
        <dbReference type="Proteomes" id="UP001171299"/>
    </source>
</evidence>
<sequence length="632" mass="71398">MAEANTFNNLVREAFISPLRSVLIIDDQYPTWEEIFNSKIAGEDNSRQIEARSKSKKWQESVIASEVMKLIKEFRSQNPGFIIDIHDGVSSSSTEKTAGSETPGQLADHLHQSDLLILDYNLEGAETGTGGDIARKILSSVLDNQHFNLVVVHTSEELDKAMYESLRALMRSRTSLYDAECIAQINILDDIITEKENADEFDRGLIEEKLDMASYIQARHPDGGQEKAISDFMQGRGAYASLAEWSNELSLIGSQKKCFFHWAMRTFEKKYLADFTENPPKDLSWNVSDACKWLRTSRGFACFVKKGPENLLAELEHALVDWKPTPSRLLSAKYRDEISRIGAEVEDASLKNKYALAKFYETILKPGKEGLPHEQLQLLRHYNLKDHVSRQSEMLSFLVEENVADFGKKIFSVDEETGFTFKDHYRVNLDNDADNKKAISQYNRYVCCLPSRMDVLGKVNTEQLDSGHVFKLDDTWWVCATPACDLQPGQSTIAFKKGNDVSLRPFTAIRLQKVTNPNELTAHHINSGSYCYVEYDGNILGLGIKSPKEDSSTPAIQKVEWRTFVAQQGAVIQDGKLSLLELQLELDGLKIKSEKKEVEVIAKLRYEYALNYIQRVGVSVSRIGLGYVSPSL</sequence>
<dbReference type="KEGG" id="ppho:CTZ24_05240"/>
<organism evidence="3 4">
    <name type="scientific">Pantoea phytobeneficialis</name>
    <dbReference type="NCBI Taxonomy" id="2052056"/>
    <lineage>
        <taxon>Bacteria</taxon>
        <taxon>Pseudomonadati</taxon>
        <taxon>Pseudomonadota</taxon>
        <taxon>Gammaproteobacteria</taxon>
        <taxon>Enterobacterales</taxon>
        <taxon>Erwiniaceae</taxon>
        <taxon>Pantoea</taxon>
    </lineage>
</organism>
<dbReference type="RefSeq" id="WP_208724986.1">
    <property type="nucleotide sequence ID" value="NZ_CP024636.1"/>
</dbReference>
<evidence type="ECO:0000313" key="4">
    <source>
        <dbReference type="Proteomes" id="UP000424872"/>
    </source>
</evidence>
<protein>
    <submittedName>
        <fullName evidence="2">Response regulator receiver domain</fullName>
    </submittedName>
</protein>
<reference evidence="3" key="2">
    <citation type="journal article" date="2020" name="Environ. Microbiol.">
        <title>The extreme plant-growth-promoting properties of Pantoea phytobeneficialis MSR2 revealed by functional and genomic analysis.</title>
        <authorList>
            <person name="Nascimento F.X."/>
            <person name="Hernandez A.G."/>
            <person name="Glick B.R."/>
            <person name="Rossi M.J."/>
        </authorList>
    </citation>
    <scope>NUCLEOTIDE SEQUENCE</scope>
    <source>
        <strain evidence="3">MSR2</strain>
    </source>
</reference>
<name>A0AAP9KNE8_9GAMM</name>
<reference evidence="4" key="1">
    <citation type="submission" date="2017-11" db="EMBL/GenBank/DDBJ databases">
        <title>Genome sequence of Pantoea sp. MSR2.</title>
        <authorList>
            <person name="Nascimento F.X."/>
        </authorList>
    </citation>
    <scope>NUCLEOTIDE SEQUENCE [LARGE SCALE GENOMIC DNA]</scope>
    <source>
        <strain evidence="4">MSR2</strain>
    </source>
</reference>
<gene>
    <name evidence="3" type="ORF">CTZ24_05240</name>
    <name evidence="2" type="ORF">Q3404_11635</name>
</gene>
<feature type="domain" description="Response receiver" evidence="1">
    <location>
        <begin position="19"/>
        <end position="180"/>
    </location>
</feature>